<protein>
    <recommendedName>
        <fullName evidence="8">VTT domain-containing protein</fullName>
    </recommendedName>
</protein>
<dbReference type="OrthoDB" id="3426404at2"/>
<keyword evidence="5 7" id="KW-1133">Transmembrane helix</keyword>
<comment type="similarity">
    <text evidence="2">Belongs to the DedA family.</text>
</comment>
<evidence type="ECO:0000256" key="5">
    <source>
        <dbReference type="ARBA" id="ARBA00022989"/>
    </source>
</evidence>
<keyword evidence="6 7" id="KW-0472">Membrane</keyword>
<dbReference type="InterPro" id="IPR051311">
    <property type="entry name" value="DedA_domain"/>
</dbReference>
<feature type="transmembrane region" description="Helical" evidence="7">
    <location>
        <begin position="7"/>
        <end position="28"/>
    </location>
</feature>
<feature type="transmembrane region" description="Helical" evidence="7">
    <location>
        <begin position="124"/>
        <end position="145"/>
    </location>
</feature>
<dbReference type="PANTHER" id="PTHR42709">
    <property type="entry name" value="ALKALINE PHOSPHATASE LIKE PROTEIN"/>
    <property type="match status" value="1"/>
</dbReference>
<keyword evidence="10" id="KW-1185">Reference proteome</keyword>
<comment type="subcellular location">
    <subcellularLocation>
        <location evidence="1">Cell membrane</location>
        <topology evidence="1">Multi-pass membrane protein</topology>
    </subcellularLocation>
</comment>
<keyword evidence="3" id="KW-1003">Cell membrane</keyword>
<sequence>MTWDAPYLVVVVALFVIVMLRANGTYWLGRGMAAGAERTRLARMITTRHYANATRWLNRWGAPAISLSFLTIGIQTVINLAAGVARMPLRRYLPAVTVGCVAWAFLYATVGFIGWAAVVKLWQYSPAALVAVLVVAVGGIVWAMARRDATPKVAAE</sequence>
<evidence type="ECO:0000256" key="6">
    <source>
        <dbReference type="ARBA" id="ARBA00023136"/>
    </source>
</evidence>
<feature type="domain" description="VTT" evidence="8">
    <location>
        <begin position="7"/>
        <end position="111"/>
    </location>
</feature>
<evidence type="ECO:0000313" key="9">
    <source>
        <dbReference type="EMBL" id="AQP52667.1"/>
    </source>
</evidence>
<dbReference type="GO" id="GO:0005886">
    <property type="term" value="C:plasma membrane"/>
    <property type="evidence" value="ECO:0007669"/>
    <property type="project" value="UniProtKB-SubCell"/>
</dbReference>
<dbReference type="STRING" id="399497.BW733_15455"/>
<dbReference type="EMBL" id="CP019607">
    <property type="protein sequence ID" value="AQP52667.1"/>
    <property type="molecule type" value="Genomic_DNA"/>
</dbReference>
<dbReference type="Proteomes" id="UP000188235">
    <property type="component" value="Chromosome"/>
</dbReference>
<evidence type="ECO:0000259" key="8">
    <source>
        <dbReference type="Pfam" id="PF09335"/>
    </source>
</evidence>
<reference evidence="9 10" key="1">
    <citation type="journal article" date="2008" name="Int. J. Syst. Evol. Microbiol.">
        <title>Tessaracoccus flavescens sp. nov., isolated from marine sediment.</title>
        <authorList>
            <person name="Lee D.W."/>
            <person name="Lee S.D."/>
        </authorList>
    </citation>
    <scope>NUCLEOTIDE SEQUENCE [LARGE SCALE GENOMIC DNA]</scope>
    <source>
        <strain evidence="9 10">SST-39T</strain>
    </source>
</reference>
<proteinExistence type="inferred from homology"/>
<evidence type="ECO:0000313" key="10">
    <source>
        <dbReference type="Proteomes" id="UP000188235"/>
    </source>
</evidence>
<dbReference type="AlphaFoldDB" id="A0A1Q2D2P9"/>
<evidence type="ECO:0000256" key="7">
    <source>
        <dbReference type="SAM" id="Phobius"/>
    </source>
</evidence>
<dbReference type="Pfam" id="PF09335">
    <property type="entry name" value="VTT_dom"/>
    <property type="match status" value="1"/>
</dbReference>
<evidence type="ECO:0000256" key="1">
    <source>
        <dbReference type="ARBA" id="ARBA00004651"/>
    </source>
</evidence>
<feature type="transmembrane region" description="Helical" evidence="7">
    <location>
        <begin position="64"/>
        <end position="85"/>
    </location>
</feature>
<evidence type="ECO:0000256" key="2">
    <source>
        <dbReference type="ARBA" id="ARBA00010792"/>
    </source>
</evidence>
<gene>
    <name evidence="9" type="ORF">BW733_15455</name>
</gene>
<evidence type="ECO:0000256" key="4">
    <source>
        <dbReference type="ARBA" id="ARBA00022692"/>
    </source>
</evidence>
<keyword evidence="4 7" id="KW-0812">Transmembrane</keyword>
<dbReference type="PANTHER" id="PTHR42709:SF6">
    <property type="entry name" value="UNDECAPRENYL PHOSPHATE TRANSPORTER A"/>
    <property type="match status" value="1"/>
</dbReference>
<organism evidence="9 10">
    <name type="scientific">Tessaracoccus flavescens</name>
    <dbReference type="NCBI Taxonomy" id="399497"/>
    <lineage>
        <taxon>Bacteria</taxon>
        <taxon>Bacillati</taxon>
        <taxon>Actinomycetota</taxon>
        <taxon>Actinomycetes</taxon>
        <taxon>Propionibacteriales</taxon>
        <taxon>Propionibacteriaceae</taxon>
        <taxon>Tessaracoccus</taxon>
    </lineage>
</organism>
<accession>A0A1Q2D2P9</accession>
<dbReference type="KEGG" id="tfa:BW733_15455"/>
<evidence type="ECO:0000256" key="3">
    <source>
        <dbReference type="ARBA" id="ARBA00022475"/>
    </source>
</evidence>
<dbReference type="InterPro" id="IPR032816">
    <property type="entry name" value="VTT_dom"/>
</dbReference>
<name>A0A1Q2D2P9_9ACTN</name>
<feature type="transmembrane region" description="Helical" evidence="7">
    <location>
        <begin position="92"/>
        <end position="118"/>
    </location>
</feature>